<name>A0ABW3WE09_9RHOO</name>
<dbReference type="Proteomes" id="UP001597158">
    <property type="component" value="Unassembled WGS sequence"/>
</dbReference>
<dbReference type="PANTHER" id="PTHR11533">
    <property type="entry name" value="PROTEASE M1 ZINC METALLOPROTEASE"/>
    <property type="match status" value="1"/>
</dbReference>
<dbReference type="Pfam" id="PF01433">
    <property type="entry name" value="Peptidase_M1"/>
    <property type="match status" value="1"/>
</dbReference>
<feature type="signal peptide" evidence="1">
    <location>
        <begin position="1"/>
        <end position="26"/>
    </location>
</feature>
<keyword evidence="3" id="KW-0378">Hydrolase</keyword>
<dbReference type="EMBL" id="JBHTMC010000024">
    <property type="protein sequence ID" value="MFD1264191.1"/>
    <property type="molecule type" value="Genomic_DNA"/>
</dbReference>
<keyword evidence="1" id="KW-0732">Signal</keyword>
<dbReference type="GO" id="GO:0016787">
    <property type="term" value="F:hydrolase activity"/>
    <property type="evidence" value="ECO:0007669"/>
    <property type="project" value="UniProtKB-KW"/>
</dbReference>
<comment type="caution">
    <text evidence="3">The sequence shown here is derived from an EMBL/GenBank/DDBJ whole genome shotgun (WGS) entry which is preliminary data.</text>
</comment>
<feature type="chain" id="PRO_5046833256" evidence="1">
    <location>
        <begin position="27"/>
        <end position="712"/>
    </location>
</feature>
<evidence type="ECO:0000313" key="4">
    <source>
        <dbReference type="Proteomes" id="UP001597158"/>
    </source>
</evidence>
<dbReference type="InterPro" id="IPR014782">
    <property type="entry name" value="Peptidase_M1_dom"/>
</dbReference>
<dbReference type="SUPFAM" id="SSF55486">
    <property type="entry name" value="Metalloproteases ('zincins'), catalytic domain"/>
    <property type="match status" value="1"/>
</dbReference>
<evidence type="ECO:0000313" key="3">
    <source>
        <dbReference type="EMBL" id="MFD1264191.1"/>
    </source>
</evidence>
<feature type="domain" description="Peptidase M1 membrane alanine aminopeptidase" evidence="2">
    <location>
        <begin position="312"/>
        <end position="452"/>
    </location>
</feature>
<dbReference type="EC" id="3.4.-.-" evidence="3"/>
<dbReference type="PANTHER" id="PTHR11533:SF174">
    <property type="entry name" value="PUROMYCIN-SENSITIVE AMINOPEPTIDASE-RELATED"/>
    <property type="match status" value="1"/>
</dbReference>
<dbReference type="RefSeq" id="WP_277831068.1">
    <property type="nucleotide sequence ID" value="NZ_JARQZE010000002.1"/>
</dbReference>
<sequence>MAVQVARTLWLLVLGWLLVAPLAASAATGTAALRDGLRDSEADAFELRLDVRLDPAARVLVVRAEVQPAERDFRFVLHESLTPRAASAAGRPLKLQPAGQRGSLRGWRVQVPDGAPLSIEYSGTLAVLERGRDHRGVLQGMPPMAAPEGSFLPAGSAWYPRPAALFSYRVELSVPGEQRALVAGRLVEEALPSAADPHYRAVFEFDQRSDGIDLMAGPWAVREHKHVQADGRPLRLRTYFPHALDTETGLAEGYLADSLRYIEHYSERIGAYPFTEFSVVASPLPTGFGMPTLTYIGEQVLRLPFIRATSLGHEVLHNWWGNGVLVDYMRGNWSEGLTTFMADYAYKEAESAEAAREMRLGWLRDFAAVPAGGHQPLAAFRSRTHAAAAAVGYGKAAMVFVMLRDRLGEEVFERGIRLFWAQQRFRIAGWAELQAAFEQVSGENLEGFFRQWVALPGGPQVRVVAASIVDAGGGQARVDDDLAGGRSQDTSGARVRISLAQDEPLHTLDLPLVVHGESAREMRWVRLEAASADVELDFDFEPVQLHLDPELRVWRLPEAEQLPPILRQWVLARSPHLVIADAQADMVQAASALAQRIFERSPKASGVEALTRGREPVLLVGSHDAIDAVLADHGLPARPEALRGRGTAQVWTLARGDGPPLAVVSAQDSAALEALLRPLPHYGGQSWLVFEGSRVVARGVWDAPGRAVAVGR</sequence>
<dbReference type="Gene3D" id="1.10.390.10">
    <property type="entry name" value="Neutral Protease Domain 2"/>
    <property type="match status" value="1"/>
</dbReference>
<reference evidence="4" key="1">
    <citation type="journal article" date="2019" name="Int. J. Syst. Evol. Microbiol.">
        <title>The Global Catalogue of Microorganisms (GCM) 10K type strain sequencing project: providing services to taxonomists for standard genome sequencing and annotation.</title>
        <authorList>
            <consortium name="The Broad Institute Genomics Platform"/>
            <consortium name="The Broad Institute Genome Sequencing Center for Infectious Disease"/>
            <person name="Wu L."/>
            <person name="Ma J."/>
        </authorList>
    </citation>
    <scope>NUCLEOTIDE SEQUENCE [LARGE SCALE GENOMIC DNA]</scope>
    <source>
        <strain evidence="4">CCUG 48884</strain>
    </source>
</reference>
<evidence type="ECO:0000259" key="2">
    <source>
        <dbReference type="Pfam" id="PF01433"/>
    </source>
</evidence>
<proteinExistence type="predicted"/>
<keyword evidence="4" id="KW-1185">Reference proteome</keyword>
<gene>
    <name evidence="3" type="ORF">ACFQ4M_11400</name>
</gene>
<dbReference type="InterPro" id="IPR050344">
    <property type="entry name" value="Peptidase_M1_aminopeptidases"/>
</dbReference>
<dbReference type="InterPro" id="IPR027268">
    <property type="entry name" value="Peptidase_M4/M1_CTD_sf"/>
</dbReference>
<accession>A0ABW3WE09</accession>
<evidence type="ECO:0000256" key="1">
    <source>
        <dbReference type="SAM" id="SignalP"/>
    </source>
</evidence>
<protein>
    <submittedName>
        <fullName evidence="3">M1 family metallopeptidase</fullName>
        <ecNumber evidence="3">3.4.-.-</ecNumber>
    </submittedName>
</protein>
<organism evidence="3 4">
    <name type="scientific">Thauera mechernichensis</name>
    <dbReference type="NCBI Taxonomy" id="82788"/>
    <lineage>
        <taxon>Bacteria</taxon>
        <taxon>Pseudomonadati</taxon>
        <taxon>Pseudomonadota</taxon>
        <taxon>Betaproteobacteria</taxon>
        <taxon>Rhodocyclales</taxon>
        <taxon>Zoogloeaceae</taxon>
        <taxon>Thauera</taxon>
    </lineage>
</organism>